<dbReference type="eggNOG" id="COG0551">
    <property type="taxonomic scope" value="Bacteria"/>
</dbReference>
<protein>
    <submittedName>
        <fullName evidence="1">DNA topoisomerase III</fullName>
    </submittedName>
</protein>
<keyword evidence="2" id="KW-1185">Reference proteome</keyword>
<dbReference type="STRING" id="1009370.ALO_00670"/>
<reference evidence="1 2" key="1">
    <citation type="journal article" date="2011" name="EMBO J.">
        <title>Structural diversity of bacterial flagellar motors.</title>
        <authorList>
            <person name="Chen S."/>
            <person name="Beeby M."/>
            <person name="Murphy G.E."/>
            <person name="Leadbetter J.R."/>
            <person name="Hendrixson D.R."/>
            <person name="Briegel A."/>
            <person name="Li Z."/>
            <person name="Shi J."/>
            <person name="Tocheva E.I."/>
            <person name="Muller A."/>
            <person name="Dobro M.J."/>
            <person name="Jensen G.J."/>
        </authorList>
    </citation>
    <scope>NUCLEOTIDE SEQUENCE [LARGE SCALE GENOMIC DNA]</scope>
    <source>
        <strain evidence="1 2">DSM 6540</strain>
    </source>
</reference>
<proteinExistence type="predicted"/>
<dbReference type="AlphaFoldDB" id="F7NDM7"/>
<evidence type="ECO:0000313" key="2">
    <source>
        <dbReference type="Proteomes" id="UP000003240"/>
    </source>
</evidence>
<dbReference type="Proteomes" id="UP000003240">
    <property type="component" value="Unassembled WGS sequence"/>
</dbReference>
<comment type="caution">
    <text evidence="1">The sequence shown here is derived from an EMBL/GenBank/DDBJ whole genome shotgun (WGS) entry which is preliminary data.</text>
</comment>
<dbReference type="GO" id="GO:0016853">
    <property type="term" value="F:isomerase activity"/>
    <property type="evidence" value="ECO:0007669"/>
    <property type="project" value="UniProtKB-KW"/>
</dbReference>
<evidence type="ECO:0000313" key="1">
    <source>
        <dbReference type="EMBL" id="EGO65889.1"/>
    </source>
</evidence>
<accession>F7NDM7</accession>
<keyword evidence="1" id="KW-0413">Isomerase</keyword>
<name>F7NDM7_9FIRM</name>
<dbReference type="EMBL" id="AFGF01000007">
    <property type="protein sequence ID" value="EGO65889.1"/>
    <property type="molecule type" value="Genomic_DNA"/>
</dbReference>
<gene>
    <name evidence="1" type="ORF">ALO_00670</name>
</gene>
<sequence>MPAAPTAIKKLELRGEGEHRLFACVCGYREKLTAFEERRQTDHGKVSKQEVSRYLKEQKKAQDQPINSALADALAKLKLPGNR</sequence>
<organism evidence="1 2">
    <name type="scientific">Acetonema longum DSM 6540</name>
    <dbReference type="NCBI Taxonomy" id="1009370"/>
    <lineage>
        <taxon>Bacteria</taxon>
        <taxon>Bacillati</taxon>
        <taxon>Bacillota</taxon>
        <taxon>Negativicutes</taxon>
        <taxon>Acetonemataceae</taxon>
        <taxon>Acetonema</taxon>
    </lineage>
</organism>